<reference evidence="3" key="1">
    <citation type="submission" date="2023-07" db="EMBL/GenBank/DDBJ databases">
        <title>A chromosome-level genome assembly of Lolium multiflorum.</title>
        <authorList>
            <person name="Chen Y."/>
            <person name="Copetti D."/>
            <person name="Kolliker R."/>
            <person name="Studer B."/>
        </authorList>
    </citation>
    <scope>NUCLEOTIDE SEQUENCE</scope>
    <source>
        <strain evidence="3">02402/16</strain>
        <tissue evidence="3">Leaf</tissue>
    </source>
</reference>
<protein>
    <recommendedName>
        <fullName evidence="2">Knottins-like domain-containing protein</fullName>
    </recommendedName>
</protein>
<dbReference type="Proteomes" id="UP001231189">
    <property type="component" value="Unassembled WGS sequence"/>
</dbReference>
<dbReference type="Pfam" id="PF00304">
    <property type="entry name" value="Gamma-thionin"/>
    <property type="match status" value="1"/>
</dbReference>
<evidence type="ECO:0000313" key="3">
    <source>
        <dbReference type="EMBL" id="KAK1615275.1"/>
    </source>
</evidence>
<keyword evidence="1" id="KW-0732">Signal</keyword>
<dbReference type="InterPro" id="IPR003614">
    <property type="entry name" value="Knottins"/>
</dbReference>
<dbReference type="SUPFAM" id="SSF57095">
    <property type="entry name" value="Scorpion toxin-like"/>
    <property type="match status" value="1"/>
</dbReference>
<proteinExistence type="predicted"/>
<evidence type="ECO:0000256" key="1">
    <source>
        <dbReference type="SAM" id="SignalP"/>
    </source>
</evidence>
<feature type="signal peptide" evidence="1">
    <location>
        <begin position="1"/>
        <end position="22"/>
    </location>
</feature>
<keyword evidence="4" id="KW-1185">Reference proteome</keyword>
<evidence type="ECO:0000259" key="2">
    <source>
        <dbReference type="SMART" id="SM00505"/>
    </source>
</evidence>
<evidence type="ECO:0000313" key="4">
    <source>
        <dbReference type="Proteomes" id="UP001231189"/>
    </source>
</evidence>
<dbReference type="EMBL" id="JAUUTY010000006">
    <property type="protein sequence ID" value="KAK1615275.1"/>
    <property type="molecule type" value="Genomic_DNA"/>
</dbReference>
<feature type="chain" id="PRO_5042095372" description="Knottins-like domain-containing protein" evidence="1">
    <location>
        <begin position="23"/>
        <end position="83"/>
    </location>
</feature>
<dbReference type="AlphaFoldDB" id="A0AAD8VS89"/>
<gene>
    <name evidence="3" type="ORF">QYE76_020792</name>
</gene>
<dbReference type="InterPro" id="IPR036574">
    <property type="entry name" value="Scorpion_toxin-like_sf"/>
</dbReference>
<dbReference type="SMART" id="SM00505">
    <property type="entry name" value="Knot1"/>
    <property type="match status" value="1"/>
</dbReference>
<name>A0AAD8VS89_LOLMU</name>
<dbReference type="GO" id="GO:0006952">
    <property type="term" value="P:defense response"/>
    <property type="evidence" value="ECO:0007669"/>
    <property type="project" value="InterPro"/>
</dbReference>
<feature type="domain" description="Knottins-like" evidence="2">
    <location>
        <begin position="27"/>
        <end position="73"/>
    </location>
</feature>
<comment type="caution">
    <text evidence="3">The sequence shown here is derived from an EMBL/GenBank/DDBJ whole genome shotgun (WGS) entry which is preliminary data.</text>
</comment>
<accession>A0AAD8VS89</accession>
<dbReference type="Gene3D" id="3.30.30.10">
    <property type="entry name" value="Knottin, scorpion toxin-like"/>
    <property type="match status" value="1"/>
</dbReference>
<sequence length="83" mass="8956">MGHYKIAVTALCFFLLVTMGFGKKHTPCEGPSKTFKGDLCEDTACNAACISEDYKAGFCKVVRDVGCLCTNNCHDSKPSISLN</sequence>
<organism evidence="3 4">
    <name type="scientific">Lolium multiflorum</name>
    <name type="common">Italian ryegrass</name>
    <name type="synonym">Lolium perenne subsp. multiflorum</name>
    <dbReference type="NCBI Taxonomy" id="4521"/>
    <lineage>
        <taxon>Eukaryota</taxon>
        <taxon>Viridiplantae</taxon>
        <taxon>Streptophyta</taxon>
        <taxon>Embryophyta</taxon>
        <taxon>Tracheophyta</taxon>
        <taxon>Spermatophyta</taxon>
        <taxon>Magnoliopsida</taxon>
        <taxon>Liliopsida</taxon>
        <taxon>Poales</taxon>
        <taxon>Poaceae</taxon>
        <taxon>BOP clade</taxon>
        <taxon>Pooideae</taxon>
        <taxon>Poodae</taxon>
        <taxon>Poeae</taxon>
        <taxon>Poeae Chloroplast Group 2 (Poeae type)</taxon>
        <taxon>Loliodinae</taxon>
        <taxon>Loliinae</taxon>
        <taxon>Lolium</taxon>
    </lineage>
</organism>